<feature type="transmembrane region" description="Helical" evidence="2">
    <location>
        <begin position="100"/>
        <end position="121"/>
    </location>
</feature>
<feature type="transmembrane region" description="Helical" evidence="2">
    <location>
        <begin position="176"/>
        <end position="199"/>
    </location>
</feature>
<sequence>MSGLPIAQLAIYAPLTLPVLYLLYTHGRHGFLAWAYLLAFCILRMTGGALAVSDATNSGAQIISSIGLSPMLLSLEGVLHEARVYSIPHLNRKLEYSFMAFFHVLVATGVAMVGVGAGGLVSDKPKDSDLSDVKIGMALLEAAWAILVLWALWTVGMGGGRAHKEAAPAAGNSREGSILLTATLLTLPLIEISVIYTLVAEFTQRAGLNPSTGTLAVRVVLGFLPELIAALILLVAGIRTKDANRREQQQQVGRAQHGPGTRRRSSQKKKGGRRSHSRSQSRSGSVRRDAWV</sequence>
<dbReference type="PANTHER" id="PTHR42109">
    <property type="entry name" value="UNPLACED GENOMIC SCAFFOLD UM_SCAF_CONTIG_1.265, WHOLE GENOME SHOTGUN SEQUENCE"/>
    <property type="match status" value="1"/>
</dbReference>
<evidence type="ECO:0000313" key="4">
    <source>
        <dbReference type="EMBL" id="KAL2828095.1"/>
    </source>
</evidence>
<dbReference type="EMBL" id="JBFXLU010000376">
    <property type="protein sequence ID" value="KAL2828095.1"/>
    <property type="molecule type" value="Genomic_DNA"/>
</dbReference>
<protein>
    <recommendedName>
        <fullName evidence="3">DUF7702 domain-containing protein</fullName>
    </recommendedName>
</protein>
<accession>A0ABR4IK04</accession>
<feature type="transmembrane region" description="Helical" evidence="2">
    <location>
        <begin position="31"/>
        <end position="52"/>
    </location>
</feature>
<evidence type="ECO:0000256" key="2">
    <source>
        <dbReference type="SAM" id="Phobius"/>
    </source>
</evidence>
<dbReference type="PANTHER" id="PTHR42109:SF3">
    <property type="entry name" value="INTEGRAL MEMBRANE PROTEIN (AFU_ORTHOLOGUE AFUA_5G00100)"/>
    <property type="match status" value="1"/>
</dbReference>
<evidence type="ECO:0000256" key="1">
    <source>
        <dbReference type="SAM" id="MobiDB-lite"/>
    </source>
</evidence>
<keyword evidence="2" id="KW-0812">Transmembrane</keyword>
<evidence type="ECO:0000313" key="5">
    <source>
        <dbReference type="Proteomes" id="UP001610446"/>
    </source>
</evidence>
<feature type="region of interest" description="Disordered" evidence="1">
    <location>
        <begin position="245"/>
        <end position="292"/>
    </location>
</feature>
<reference evidence="4 5" key="1">
    <citation type="submission" date="2024-07" db="EMBL/GenBank/DDBJ databases">
        <title>Section-level genome sequencing and comparative genomics of Aspergillus sections Usti and Cavernicolus.</title>
        <authorList>
            <consortium name="Lawrence Berkeley National Laboratory"/>
            <person name="Nybo J.L."/>
            <person name="Vesth T.C."/>
            <person name="Theobald S."/>
            <person name="Frisvad J.C."/>
            <person name="Larsen T.O."/>
            <person name="Kjaerboelling I."/>
            <person name="Rothschild-Mancinelli K."/>
            <person name="Lyhne E.K."/>
            <person name="Kogle M.E."/>
            <person name="Barry K."/>
            <person name="Clum A."/>
            <person name="Na H."/>
            <person name="Ledsgaard L."/>
            <person name="Lin J."/>
            <person name="Lipzen A."/>
            <person name="Kuo A."/>
            <person name="Riley R."/>
            <person name="Mondo S."/>
            <person name="Labutti K."/>
            <person name="Haridas S."/>
            <person name="Pangalinan J."/>
            <person name="Salamov A.A."/>
            <person name="Simmons B.A."/>
            <person name="Magnuson J.K."/>
            <person name="Chen J."/>
            <person name="Drula E."/>
            <person name="Henrissat B."/>
            <person name="Wiebenga A."/>
            <person name="Lubbers R.J."/>
            <person name="Gomes A.C."/>
            <person name="Makela M.R."/>
            <person name="Stajich J."/>
            <person name="Grigoriev I.V."/>
            <person name="Mortensen U.H."/>
            <person name="De Vries R.P."/>
            <person name="Baker S.E."/>
            <person name="Andersen M.R."/>
        </authorList>
    </citation>
    <scope>NUCLEOTIDE SEQUENCE [LARGE SCALE GENOMIC DNA]</scope>
    <source>
        <strain evidence="4 5">CBS 123904</strain>
    </source>
</reference>
<feature type="compositionally biased region" description="Basic residues" evidence="1">
    <location>
        <begin position="260"/>
        <end position="279"/>
    </location>
</feature>
<dbReference type="Pfam" id="PF24800">
    <property type="entry name" value="DUF7702"/>
    <property type="match status" value="1"/>
</dbReference>
<feature type="transmembrane region" description="Helical" evidence="2">
    <location>
        <begin position="6"/>
        <end position="24"/>
    </location>
</feature>
<dbReference type="InterPro" id="IPR056119">
    <property type="entry name" value="DUF7702"/>
</dbReference>
<dbReference type="Proteomes" id="UP001610446">
    <property type="component" value="Unassembled WGS sequence"/>
</dbReference>
<keyword evidence="2" id="KW-0472">Membrane</keyword>
<organism evidence="4 5">
    <name type="scientific">Aspergillus pseudoustus</name>
    <dbReference type="NCBI Taxonomy" id="1810923"/>
    <lineage>
        <taxon>Eukaryota</taxon>
        <taxon>Fungi</taxon>
        <taxon>Dikarya</taxon>
        <taxon>Ascomycota</taxon>
        <taxon>Pezizomycotina</taxon>
        <taxon>Eurotiomycetes</taxon>
        <taxon>Eurotiomycetidae</taxon>
        <taxon>Eurotiales</taxon>
        <taxon>Aspergillaceae</taxon>
        <taxon>Aspergillus</taxon>
        <taxon>Aspergillus subgen. Nidulantes</taxon>
    </lineage>
</organism>
<keyword evidence="2" id="KW-1133">Transmembrane helix</keyword>
<evidence type="ECO:0000259" key="3">
    <source>
        <dbReference type="Pfam" id="PF24800"/>
    </source>
</evidence>
<feature type="transmembrane region" description="Helical" evidence="2">
    <location>
        <begin position="219"/>
        <end position="238"/>
    </location>
</feature>
<feature type="domain" description="DUF7702" evidence="3">
    <location>
        <begin position="3"/>
        <end position="241"/>
    </location>
</feature>
<proteinExistence type="predicted"/>
<feature type="transmembrane region" description="Helical" evidence="2">
    <location>
        <begin position="133"/>
        <end position="155"/>
    </location>
</feature>
<feature type="transmembrane region" description="Helical" evidence="2">
    <location>
        <begin position="58"/>
        <end position="79"/>
    </location>
</feature>
<gene>
    <name evidence="4" type="ORF">BJY01DRAFT_261634</name>
</gene>
<comment type="caution">
    <text evidence="4">The sequence shown here is derived from an EMBL/GenBank/DDBJ whole genome shotgun (WGS) entry which is preliminary data.</text>
</comment>
<keyword evidence="5" id="KW-1185">Reference proteome</keyword>
<name>A0ABR4IK04_9EURO</name>